<comment type="caution">
    <text evidence="1">The sequence shown here is derived from an EMBL/GenBank/DDBJ whole genome shotgun (WGS) entry which is preliminary data.</text>
</comment>
<keyword evidence="2" id="KW-1185">Reference proteome</keyword>
<dbReference type="EMBL" id="JAUJEB010000001">
    <property type="protein sequence ID" value="MDN5212713.1"/>
    <property type="molecule type" value="Genomic_DNA"/>
</dbReference>
<proteinExistence type="predicted"/>
<evidence type="ECO:0000313" key="1">
    <source>
        <dbReference type="EMBL" id="MDN5212713.1"/>
    </source>
</evidence>
<dbReference type="RefSeq" id="WP_346758030.1">
    <property type="nucleotide sequence ID" value="NZ_JAUJEB010000001.1"/>
</dbReference>
<evidence type="ECO:0000313" key="2">
    <source>
        <dbReference type="Proteomes" id="UP001172083"/>
    </source>
</evidence>
<dbReference type="Proteomes" id="UP001172083">
    <property type="component" value="Unassembled WGS sequence"/>
</dbReference>
<dbReference type="InterPro" id="IPR029024">
    <property type="entry name" value="TerB-like"/>
</dbReference>
<reference evidence="1" key="1">
    <citation type="submission" date="2023-06" db="EMBL/GenBank/DDBJ databases">
        <title>Genomic of Agaribacillus aureum.</title>
        <authorList>
            <person name="Wang G."/>
        </authorList>
    </citation>
    <scope>NUCLEOTIDE SEQUENCE</scope>
    <source>
        <strain evidence="1">BMA12</strain>
    </source>
</reference>
<sequence length="127" mass="14782">MNEYTKRKLNLLIHLAKIDGKFHKAERALLEEFVIEEGFNVKDFRILVAAGEQTHDVHLIDDKKEMLFLAIKLMKADHIIDKRELEFCKEIATKLGYDSGAVEAYADQELDRESFDNTIDRWLLEAS</sequence>
<dbReference type="SUPFAM" id="SSF158682">
    <property type="entry name" value="TerB-like"/>
    <property type="match status" value="1"/>
</dbReference>
<gene>
    <name evidence="1" type="ORF">QQ020_11675</name>
</gene>
<dbReference type="Gene3D" id="1.10.3680.10">
    <property type="entry name" value="TerB-like"/>
    <property type="match status" value="1"/>
</dbReference>
<protein>
    <recommendedName>
        <fullName evidence="3">TerB family tellurite resistance protein</fullName>
    </recommendedName>
</protein>
<accession>A0ABT8L4Q5</accession>
<evidence type="ECO:0008006" key="3">
    <source>
        <dbReference type="Google" id="ProtNLM"/>
    </source>
</evidence>
<organism evidence="1 2">
    <name type="scientific">Agaribacillus aureus</name>
    <dbReference type="NCBI Taxonomy" id="3051825"/>
    <lineage>
        <taxon>Bacteria</taxon>
        <taxon>Pseudomonadati</taxon>
        <taxon>Bacteroidota</taxon>
        <taxon>Cytophagia</taxon>
        <taxon>Cytophagales</taxon>
        <taxon>Splendidivirgaceae</taxon>
        <taxon>Agaribacillus</taxon>
    </lineage>
</organism>
<dbReference type="CDD" id="cd07177">
    <property type="entry name" value="terB_like"/>
    <property type="match status" value="1"/>
</dbReference>
<name>A0ABT8L4Q5_9BACT</name>